<keyword evidence="4" id="KW-1185">Reference proteome</keyword>
<feature type="non-terminal residue" evidence="2">
    <location>
        <position position="1"/>
    </location>
</feature>
<evidence type="ECO:0000313" key="4">
    <source>
        <dbReference type="Proteomes" id="UP000663829"/>
    </source>
</evidence>
<dbReference type="Proteomes" id="UP000663829">
    <property type="component" value="Unassembled WGS sequence"/>
</dbReference>
<dbReference type="InterPro" id="IPR032477">
    <property type="entry name" value="Glyco_hydro_64"/>
</dbReference>
<comment type="caution">
    <text evidence="2">The sequence shown here is derived from an EMBL/GenBank/DDBJ whole genome shotgun (WGS) entry which is preliminary data.</text>
</comment>
<reference evidence="2" key="1">
    <citation type="submission" date="2021-02" db="EMBL/GenBank/DDBJ databases">
        <authorList>
            <person name="Nowell W R."/>
        </authorList>
    </citation>
    <scope>NUCLEOTIDE SEQUENCE</scope>
</reference>
<dbReference type="Proteomes" id="UP000681722">
    <property type="component" value="Unassembled WGS sequence"/>
</dbReference>
<dbReference type="OrthoDB" id="10058186at2759"/>
<proteinExistence type="predicted"/>
<evidence type="ECO:0000313" key="2">
    <source>
        <dbReference type="EMBL" id="CAF1609546.1"/>
    </source>
</evidence>
<gene>
    <name evidence="2" type="ORF">GPM918_LOCUS42999</name>
    <name evidence="3" type="ORF">SRO942_LOCUS44374</name>
</gene>
<sequence length="118" mass="13417">PYRIEAPIHGLFAVGGANVDYFTGYSKYNTQEILLCNGRLQESPDIGSAIKRHVFENKSDWTNAANYNKAAPANFYAKFWHDQSMNGLAYGFVYDDFNDQASYLQVHDPKGLIIRMGW</sequence>
<dbReference type="EMBL" id="CAJNOQ010037760">
    <property type="protein sequence ID" value="CAF1609546.1"/>
    <property type="molecule type" value="Genomic_DNA"/>
</dbReference>
<dbReference type="InterPro" id="IPR037176">
    <property type="entry name" value="Osmotin/thaumatin-like_sf"/>
</dbReference>
<dbReference type="EMBL" id="CAJOBC010104466">
    <property type="protein sequence ID" value="CAF4491903.1"/>
    <property type="molecule type" value="Genomic_DNA"/>
</dbReference>
<evidence type="ECO:0000313" key="3">
    <source>
        <dbReference type="EMBL" id="CAF4491903.1"/>
    </source>
</evidence>
<feature type="domain" description="GH64" evidence="1">
    <location>
        <begin position="1"/>
        <end position="118"/>
    </location>
</feature>
<evidence type="ECO:0000259" key="1">
    <source>
        <dbReference type="PROSITE" id="PS52006"/>
    </source>
</evidence>
<accession>A0A816BFE0</accession>
<dbReference type="AlphaFoldDB" id="A0A816BFE0"/>
<dbReference type="PROSITE" id="PS52006">
    <property type="entry name" value="GH64"/>
    <property type="match status" value="1"/>
</dbReference>
<dbReference type="Pfam" id="PF16483">
    <property type="entry name" value="Glyco_hydro_64"/>
    <property type="match status" value="1"/>
</dbReference>
<protein>
    <recommendedName>
        <fullName evidence="1">GH64 domain-containing protein</fullName>
    </recommendedName>
</protein>
<name>A0A816BFE0_9BILA</name>
<dbReference type="Gene3D" id="2.60.110.10">
    <property type="entry name" value="Thaumatin"/>
    <property type="match status" value="1"/>
</dbReference>
<organism evidence="2 4">
    <name type="scientific">Didymodactylos carnosus</name>
    <dbReference type="NCBI Taxonomy" id="1234261"/>
    <lineage>
        <taxon>Eukaryota</taxon>
        <taxon>Metazoa</taxon>
        <taxon>Spiralia</taxon>
        <taxon>Gnathifera</taxon>
        <taxon>Rotifera</taxon>
        <taxon>Eurotatoria</taxon>
        <taxon>Bdelloidea</taxon>
        <taxon>Philodinida</taxon>
        <taxon>Philodinidae</taxon>
        <taxon>Didymodactylos</taxon>
    </lineage>
</organism>